<keyword evidence="2" id="KW-1185">Reference proteome</keyword>
<name>A0A0D9SC53_CHLSB</name>
<protein>
    <submittedName>
        <fullName evidence="1">Uncharacterized protein</fullName>
    </submittedName>
</protein>
<accession>A0A0D9SC53</accession>
<dbReference type="EMBL" id="AQIB01023538">
    <property type="status" value="NOT_ANNOTATED_CDS"/>
    <property type="molecule type" value="Genomic_DNA"/>
</dbReference>
<sequence>FLLKRLIHCLKKRKIKRKNKQLRITTYNYTLGYRAMLSKTTKLIRNLSED</sequence>
<proteinExistence type="predicted"/>
<evidence type="ECO:0000313" key="2">
    <source>
        <dbReference type="Proteomes" id="UP000029965"/>
    </source>
</evidence>
<reference evidence="1" key="2">
    <citation type="submission" date="2025-08" db="UniProtKB">
        <authorList>
            <consortium name="Ensembl"/>
        </authorList>
    </citation>
    <scope>IDENTIFICATION</scope>
</reference>
<dbReference type="AlphaFoldDB" id="A0A0D9SC53"/>
<organism evidence="1 2">
    <name type="scientific">Chlorocebus sabaeus</name>
    <name type="common">Green monkey</name>
    <name type="synonym">Simia sabaea</name>
    <dbReference type="NCBI Taxonomy" id="60711"/>
    <lineage>
        <taxon>Eukaryota</taxon>
        <taxon>Metazoa</taxon>
        <taxon>Chordata</taxon>
        <taxon>Craniata</taxon>
        <taxon>Vertebrata</taxon>
        <taxon>Euteleostomi</taxon>
        <taxon>Mammalia</taxon>
        <taxon>Eutheria</taxon>
        <taxon>Euarchontoglires</taxon>
        <taxon>Primates</taxon>
        <taxon>Haplorrhini</taxon>
        <taxon>Catarrhini</taxon>
        <taxon>Cercopithecidae</taxon>
        <taxon>Cercopithecinae</taxon>
        <taxon>Chlorocebus</taxon>
    </lineage>
</organism>
<evidence type="ECO:0000313" key="1">
    <source>
        <dbReference type="Ensembl" id="ENSCSAP00000018442.1"/>
    </source>
</evidence>
<dbReference type="Ensembl" id="ENSCSAT00000019013.1">
    <property type="protein sequence ID" value="ENSCSAP00000018442.1"/>
    <property type="gene ID" value="ENSCSAG00000018923.1"/>
</dbReference>
<dbReference type="Proteomes" id="UP000029965">
    <property type="component" value="Chromosome 11"/>
</dbReference>
<reference evidence="1" key="3">
    <citation type="submission" date="2025-09" db="UniProtKB">
        <authorList>
            <consortium name="Ensembl"/>
        </authorList>
    </citation>
    <scope>IDENTIFICATION</scope>
</reference>
<dbReference type="Bgee" id="ENSCSAG00000018923">
    <property type="expression patterns" value="Expressed in blood"/>
</dbReference>
<reference evidence="1 2" key="1">
    <citation type="submission" date="2014-03" db="EMBL/GenBank/DDBJ databases">
        <authorList>
            <person name="Warren W."/>
            <person name="Wilson R.K."/>
        </authorList>
    </citation>
    <scope>NUCLEOTIDE SEQUENCE</scope>
</reference>